<dbReference type="Gene3D" id="3.30.470.20">
    <property type="entry name" value="ATP-grasp fold, B domain"/>
    <property type="match status" value="1"/>
</dbReference>
<dbReference type="PROSITE" id="PS00867">
    <property type="entry name" value="CPSASE_2"/>
    <property type="match status" value="1"/>
</dbReference>
<gene>
    <name evidence="6" type="ORF">GCM10009855_36760</name>
</gene>
<dbReference type="PANTHER" id="PTHR43585:SF2">
    <property type="entry name" value="ATP-GRASP ENZYME FSQD"/>
    <property type="match status" value="1"/>
</dbReference>
<organism evidence="6 7">
    <name type="scientific">Gordonia cholesterolivorans</name>
    <dbReference type="NCBI Taxonomy" id="559625"/>
    <lineage>
        <taxon>Bacteria</taxon>
        <taxon>Bacillati</taxon>
        <taxon>Actinomycetota</taxon>
        <taxon>Actinomycetes</taxon>
        <taxon>Mycobacteriales</taxon>
        <taxon>Gordoniaceae</taxon>
        <taxon>Gordonia</taxon>
    </lineage>
</organism>
<dbReference type="InterPro" id="IPR052032">
    <property type="entry name" value="ATP-dep_AA_Ligase"/>
</dbReference>
<accession>A0ABP5V6Q7</accession>
<evidence type="ECO:0000256" key="1">
    <source>
        <dbReference type="ARBA" id="ARBA00022598"/>
    </source>
</evidence>
<evidence type="ECO:0000259" key="5">
    <source>
        <dbReference type="PROSITE" id="PS50975"/>
    </source>
</evidence>
<dbReference type="PROSITE" id="PS50975">
    <property type="entry name" value="ATP_GRASP"/>
    <property type="match status" value="1"/>
</dbReference>
<dbReference type="EMBL" id="BAAARB010000036">
    <property type="protein sequence ID" value="GAA2393896.1"/>
    <property type="molecule type" value="Genomic_DNA"/>
</dbReference>
<keyword evidence="2 4" id="KW-0547">Nucleotide-binding</keyword>
<dbReference type="PANTHER" id="PTHR43585">
    <property type="entry name" value="FUMIPYRROLE BIOSYNTHESIS PROTEIN C"/>
    <property type="match status" value="1"/>
</dbReference>
<keyword evidence="7" id="KW-1185">Reference proteome</keyword>
<name>A0ABP5V6Q7_9ACTN</name>
<protein>
    <submittedName>
        <fullName evidence="6">ATP-grasp domain-containing protein</fullName>
    </submittedName>
</protein>
<comment type="caution">
    <text evidence="6">The sequence shown here is derived from an EMBL/GenBank/DDBJ whole genome shotgun (WGS) entry which is preliminary data.</text>
</comment>
<evidence type="ECO:0000256" key="3">
    <source>
        <dbReference type="ARBA" id="ARBA00022840"/>
    </source>
</evidence>
<feature type="domain" description="ATP-grasp" evidence="5">
    <location>
        <begin position="106"/>
        <end position="322"/>
    </location>
</feature>
<dbReference type="SUPFAM" id="SSF56059">
    <property type="entry name" value="Glutathione synthetase ATP-binding domain-like"/>
    <property type="match status" value="1"/>
</dbReference>
<evidence type="ECO:0000256" key="4">
    <source>
        <dbReference type="PROSITE-ProRule" id="PRU00409"/>
    </source>
</evidence>
<dbReference type="Pfam" id="PF13535">
    <property type="entry name" value="ATP-grasp_4"/>
    <property type="match status" value="1"/>
</dbReference>
<evidence type="ECO:0000313" key="7">
    <source>
        <dbReference type="Proteomes" id="UP001501170"/>
    </source>
</evidence>
<evidence type="ECO:0000256" key="2">
    <source>
        <dbReference type="ARBA" id="ARBA00022741"/>
    </source>
</evidence>
<keyword evidence="3 4" id="KW-0067">ATP-binding</keyword>
<dbReference type="InterPro" id="IPR011761">
    <property type="entry name" value="ATP-grasp"/>
</dbReference>
<keyword evidence="1" id="KW-0436">Ligase</keyword>
<dbReference type="RefSeq" id="WP_346077733.1">
    <property type="nucleotide sequence ID" value="NZ_BAAARB010000036.1"/>
</dbReference>
<sequence>MTVNVVVPGLSDRQRAELEALPGADQMRFHSLLDVETLTAAPHFDLESLLDRAREELATLGRVDAIVAHWDFPTSILVPILAMENSIPSPSLKSFLTCEHKYWSRLMQAEAVPECVPDFAAFDPFDDDPLSGIEVAFPFWVKPVKSHSSQLGFEIHDADEFYEAVAQIRREITVIGDAFNQALGMVDLPPEIERFSGNSCLAEQIISGRQVAPEGSMYRGEFITHGVFDMRKSANGLTFDRLDYPAGSVSDELIARMLDVSERYLRHIGFDNGCFNVEFMWDDEIDKLWVIEVNTRISQSHSELFLRVDGTSNHEYAIDVALGRRPEPGSRRGPYRMASKCLLGRADDGVVTSTPTQHDLARLRAEEPGCTVEVDVQPGDRLSELPNQDPYRYVLATVYVGGQEVDDLEQAYERASELLPFTFE</sequence>
<evidence type="ECO:0000313" key="6">
    <source>
        <dbReference type="EMBL" id="GAA2393896.1"/>
    </source>
</evidence>
<reference evidence="7" key="1">
    <citation type="journal article" date="2019" name="Int. J. Syst. Evol. Microbiol.">
        <title>The Global Catalogue of Microorganisms (GCM) 10K type strain sequencing project: providing services to taxonomists for standard genome sequencing and annotation.</title>
        <authorList>
            <consortium name="The Broad Institute Genomics Platform"/>
            <consortium name="The Broad Institute Genome Sequencing Center for Infectious Disease"/>
            <person name="Wu L."/>
            <person name="Ma J."/>
        </authorList>
    </citation>
    <scope>NUCLEOTIDE SEQUENCE [LARGE SCALE GENOMIC DNA]</scope>
    <source>
        <strain evidence="7">JCM 16227</strain>
    </source>
</reference>
<proteinExistence type="predicted"/>
<dbReference type="Proteomes" id="UP001501170">
    <property type="component" value="Unassembled WGS sequence"/>
</dbReference>
<dbReference type="InterPro" id="IPR005479">
    <property type="entry name" value="CPAse_ATP-bd"/>
</dbReference>